<keyword evidence="2" id="KW-1185">Reference proteome</keyword>
<protein>
    <submittedName>
        <fullName evidence="1">Unnamed protein product</fullName>
    </submittedName>
</protein>
<proteinExistence type="predicted"/>
<name>A0ACB5UBP2_AMBMO</name>
<reference evidence="1" key="1">
    <citation type="submission" date="2023-04" db="EMBL/GenBank/DDBJ databases">
        <title>Ambrosiozyma monospora NBRC 10751.</title>
        <authorList>
            <person name="Ichikawa N."/>
            <person name="Sato H."/>
            <person name="Tonouchi N."/>
        </authorList>
    </citation>
    <scope>NUCLEOTIDE SEQUENCE</scope>
    <source>
        <strain evidence="1">NBRC 10751</strain>
    </source>
</reference>
<gene>
    <name evidence="1" type="ORF">Amon02_001313900</name>
</gene>
<accession>A0ACB5UBP2</accession>
<evidence type="ECO:0000313" key="2">
    <source>
        <dbReference type="Proteomes" id="UP001165064"/>
    </source>
</evidence>
<comment type="caution">
    <text evidence="1">The sequence shown here is derived from an EMBL/GenBank/DDBJ whole genome shotgun (WGS) entry which is preliminary data.</text>
</comment>
<dbReference type="Proteomes" id="UP001165064">
    <property type="component" value="Unassembled WGS sequence"/>
</dbReference>
<evidence type="ECO:0000313" key="1">
    <source>
        <dbReference type="EMBL" id="GMF08052.1"/>
    </source>
</evidence>
<organism evidence="1 2">
    <name type="scientific">Ambrosiozyma monospora</name>
    <name type="common">Yeast</name>
    <name type="synonym">Endomycopsis monosporus</name>
    <dbReference type="NCBI Taxonomy" id="43982"/>
    <lineage>
        <taxon>Eukaryota</taxon>
        <taxon>Fungi</taxon>
        <taxon>Dikarya</taxon>
        <taxon>Ascomycota</taxon>
        <taxon>Saccharomycotina</taxon>
        <taxon>Pichiomycetes</taxon>
        <taxon>Pichiales</taxon>
        <taxon>Pichiaceae</taxon>
        <taxon>Ambrosiozyma</taxon>
    </lineage>
</organism>
<sequence length="178" mass="19453">MTFENIKGRAEAHWQEALPGSATQISDVVITVPAFFSQAQRNAVIDSAAIAGLNVVALIDDGLAVAVNFAQNREFTEEKQYHMIYDMGAGSTKATLVSFATINGTLQLEVEGYGYDDTLGGHLFTESIKNILETKFLSMHPHVQKSEFLANAKSMNRLWQAADKAKLVLSANTETRIS</sequence>
<feature type="non-terminal residue" evidence="1">
    <location>
        <position position="178"/>
    </location>
</feature>
<dbReference type="EMBL" id="BSXS01016641">
    <property type="protein sequence ID" value="GMF08052.1"/>
    <property type="molecule type" value="Genomic_DNA"/>
</dbReference>